<evidence type="ECO:0000256" key="7">
    <source>
        <dbReference type="ARBA" id="ARBA00022792"/>
    </source>
</evidence>
<organism evidence="16">
    <name type="scientific">Echinococcus granulosus</name>
    <name type="common">Hydatid tapeworm</name>
    <dbReference type="NCBI Taxonomy" id="6210"/>
    <lineage>
        <taxon>Eukaryota</taxon>
        <taxon>Metazoa</taxon>
        <taxon>Spiralia</taxon>
        <taxon>Lophotrochozoa</taxon>
        <taxon>Platyhelminthes</taxon>
        <taxon>Cestoda</taxon>
        <taxon>Eucestoda</taxon>
        <taxon>Cyclophyllidea</taxon>
        <taxon>Taeniidae</taxon>
        <taxon>Echinococcus</taxon>
        <taxon>Echinococcus granulosus group</taxon>
    </lineage>
</organism>
<dbReference type="Pfam" id="PF13202">
    <property type="entry name" value="EF-hand_5"/>
    <property type="match status" value="1"/>
</dbReference>
<dbReference type="CDD" id="cd15900">
    <property type="entry name" value="EFh_MICU"/>
    <property type="match status" value="1"/>
</dbReference>
<dbReference type="SMART" id="SM00054">
    <property type="entry name" value="EFh"/>
    <property type="match status" value="2"/>
</dbReference>
<dbReference type="PANTHER" id="PTHR12294">
    <property type="entry name" value="EF HAND DOMAIN FAMILY A1,A2-RELATED"/>
    <property type="match status" value="1"/>
</dbReference>
<dbReference type="OrthoDB" id="10056860at2759"/>
<reference evidence="16 17" key="1">
    <citation type="journal article" date="2013" name="Nature">
        <title>The genomes of four tapeworm species reveal adaptations to parasitism.</title>
        <authorList>
            <person name="Tsai I.J."/>
            <person name="Zarowiecki M."/>
            <person name="Holroyd N."/>
            <person name="Garciarrubio A."/>
            <person name="Sanchez-Flores A."/>
            <person name="Brooks K.L."/>
            <person name="Tracey A."/>
            <person name="Bobes R.J."/>
            <person name="Fragoso G."/>
            <person name="Sciutto E."/>
            <person name="Aslett M."/>
            <person name="Beasley H."/>
            <person name="Bennett H.M."/>
            <person name="Cai J."/>
            <person name="Camicia F."/>
            <person name="Clark R."/>
            <person name="Cucher M."/>
            <person name="De Silva N."/>
            <person name="Day T.A."/>
            <person name="Deplazes P."/>
            <person name="Estrada K."/>
            <person name="Fernandez C."/>
            <person name="Holland P.W."/>
            <person name="Hou J."/>
            <person name="Hu S."/>
            <person name="Huckvale T."/>
            <person name="Hung S.S."/>
            <person name="Kamenetzky L."/>
            <person name="Keane J.A."/>
            <person name="Kiss F."/>
            <person name="Koziol U."/>
            <person name="Lambert O."/>
            <person name="Liu K."/>
            <person name="Luo X."/>
            <person name="Luo Y."/>
            <person name="Macchiaroli N."/>
            <person name="Nichol S."/>
            <person name="Paps J."/>
            <person name="Parkinson J."/>
            <person name="Pouchkina-Stantcheva N."/>
            <person name="Riddiford N."/>
            <person name="Rosenzvit M."/>
            <person name="Salinas G."/>
            <person name="Wasmuth J.D."/>
            <person name="Zamanian M."/>
            <person name="Zheng Y."/>
            <person name="Cai X."/>
            <person name="Soberon X."/>
            <person name="Olson P.D."/>
            <person name="Laclette J.P."/>
            <person name="Brehm K."/>
            <person name="Berriman M."/>
            <person name="Garciarrubio A."/>
            <person name="Bobes R.J."/>
            <person name="Fragoso G."/>
            <person name="Sanchez-Flores A."/>
            <person name="Estrada K."/>
            <person name="Cevallos M.A."/>
            <person name="Morett E."/>
            <person name="Gonzalez V."/>
            <person name="Portillo T."/>
            <person name="Ochoa-Leyva A."/>
            <person name="Jose M.V."/>
            <person name="Sciutto E."/>
            <person name="Landa A."/>
            <person name="Jimenez L."/>
            <person name="Valdes V."/>
            <person name="Carrero J.C."/>
            <person name="Larralde C."/>
            <person name="Morales-Montor J."/>
            <person name="Limon-Lason J."/>
            <person name="Soberon X."/>
            <person name="Laclette J.P."/>
        </authorList>
    </citation>
    <scope>NUCLEOTIDE SEQUENCE [LARGE SCALE GENOMIC DNA]</scope>
</reference>
<dbReference type="GO" id="GO:0005509">
    <property type="term" value="F:calcium ion binding"/>
    <property type="evidence" value="ECO:0007669"/>
    <property type="project" value="InterPro"/>
</dbReference>
<evidence type="ECO:0000256" key="14">
    <source>
        <dbReference type="SAM" id="Phobius"/>
    </source>
</evidence>
<dbReference type="GO" id="GO:0005758">
    <property type="term" value="C:mitochondrial intermembrane space"/>
    <property type="evidence" value="ECO:0007669"/>
    <property type="project" value="UniProtKB-SubCell"/>
</dbReference>
<evidence type="ECO:0000256" key="11">
    <source>
        <dbReference type="ARBA" id="ARBA00023128"/>
    </source>
</evidence>
<accession>A0A068WML7</accession>
<evidence type="ECO:0000259" key="15">
    <source>
        <dbReference type="PROSITE" id="PS50222"/>
    </source>
</evidence>
<dbReference type="WBParaSite" id="EgrG_000505200">
    <property type="protein sequence ID" value="EgrG_000505200"/>
    <property type="gene ID" value="EgrG_000505200"/>
</dbReference>
<evidence type="ECO:0000256" key="5">
    <source>
        <dbReference type="ARBA" id="ARBA00022723"/>
    </source>
</evidence>
<reference evidence="18" key="3">
    <citation type="submission" date="2020-10" db="UniProtKB">
        <authorList>
            <consortium name="WormBaseParasite"/>
        </authorList>
    </citation>
    <scope>IDENTIFICATION</scope>
</reference>
<dbReference type="InterPro" id="IPR018247">
    <property type="entry name" value="EF_Hand_1_Ca_BS"/>
</dbReference>
<dbReference type="SUPFAM" id="SSF47473">
    <property type="entry name" value="EF-hand"/>
    <property type="match status" value="2"/>
</dbReference>
<evidence type="ECO:0000313" key="18">
    <source>
        <dbReference type="WBParaSite" id="EgrG_000505200"/>
    </source>
</evidence>
<feature type="domain" description="EF-hand" evidence="15">
    <location>
        <begin position="238"/>
        <end position="273"/>
    </location>
</feature>
<evidence type="ECO:0000256" key="4">
    <source>
        <dbReference type="ARBA" id="ARBA00022568"/>
    </source>
</evidence>
<comment type="similarity">
    <text evidence="13">Belongs to the MICU1 family. MICU1 subfamily.</text>
</comment>
<dbReference type="Proteomes" id="UP000492820">
    <property type="component" value="Unassembled WGS sequence"/>
</dbReference>
<keyword evidence="9" id="KW-0809">Transit peptide</keyword>
<dbReference type="InterPro" id="IPR011992">
    <property type="entry name" value="EF-hand-dom_pair"/>
</dbReference>
<reference evidence="16" key="2">
    <citation type="submission" date="2014-06" db="EMBL/GenBank/DDBJ databases">
        <authorList>
            <person name="Aslett M."/>
        </authorList>
    </citation>
    <scope>NUCLEOTIDE SEQUENCE</scope>
</reference>
<gene>
    <name evidence="16" type="ORF">EgrG_000505200</name>
</gene>
<keyword evidence="7" id="KW-0999">Mitochondrion inner membrane</keyword>
<dbReference type="EMBL" id="LK028579">
    <property type="protein sequence ID" value="CDS19721.1"/>
    <property type="molecule type" value="Genomic_DNA"/>
</dbReference>
<evidence type="ECO:0000313" key="17">
    <source>
        <dbReference type="Proteomes" id="UP000492820"/>
    </source>
</evidence>
<comment type="subcellular location">
    <subcellularLocation>
        <location evidence="1">Mitochondrion inner membrane</location>
    </subcellularLocation>
    <subcellularLocation>
        <location evidence="2">Mitochondrion intermembrane space</location>
    </subcellularLocation>
</comment>
<proteinExistence type="inferred from homology"/>
<evidence type="ECO:0000256" key="2">
    <source>
        <dbReference type="ARBA" id="ARBA00004569"/>
    </source>
</evidence>
<evidence type="ECO:0000256" key="1">
    <source>
        <dbReference type="ARBA" id="ARBA00004273"/>
    </source>
</evidence>
<keyword evidence="3" id="KW-0813">Transport</keyword>
<dbReference type="AlphaFoldDB" id="A0A068WML7"/>
<dbReference type="Gene3D" id="1.10.238.10">
    <property type="entry name" value="EF-hand"/>
    <property type="match status" value="2"/>
</dbReference>
<dbReference type="InterPro" id="IPR039800">
    <property type="entry name" value="MICU1/2/3"/>
</dbReference>
<dbReference type="GO" id="GO:1990246">
    <property type="term" value="C:uniplex complex"/>
    <property type="evidence" value="ECO:0007669"/>
    <property type="project" value="TreeGrafter"/>
</dbReference>
<dbReference type="GO" id="GO:0051560">
    <property type="term" value="P:mitochondrial calcium ion homeostasis"/>
    <property type="evidence" value="ECO:0007669"/>
    <property type="project" value="TreeGrafter"/>
</dbReference>
<feature type="domain" description="EF-hand" evidence="15">
    <location>
        <begin position="433"/>
        <end position="468"/>
    </location>
</feature>
<evidence type="ECO:0000256" key="3">
    <source>
        <dbReference type="ARBA" id="ARBA00022448"/>
    </source>
</evidence>
<evidence type="ECO:0000256" key="10">
    <source>
        <dbReference type="ARBA" id="ARBA00023065"/>
    </source>
</evidence>
<keyword evidence="11" id="KW-0496">Mitochondrion</keyword>
<evidence type="ECO:0000256" key="9">
    <source>
        <dbReference type="ARBA" id="ARBA00022946"/>
    </source>
</evidence>
<keyword evidence="12 14" id="KW-0472">Membrane</keyword>
<feature type="transmembrane region" description="Helical" evidence="14">
    <location>
        <begin position="60"/>
        <end position="81"/>
    </location>
</feature>
<dbReference type="PANTHER" id="PTHR12294:SF1">
    <property type="entry name" value="CALCIUM UPTAKE PROTEIN 1, MITOCHONDRIAL"/>
    <property type="match status" value="1"/>
</dbReference>
<keyword evidence="10" id="KW-0406">Ion transport</keyword>
<evidence type="ECO:0000256" key="6">
    <source>
        <dbReference type="ARBA" id="ARBA00022737"/>
    </source>
</evidence>
<evidence type="ECO:0000256" key="12">
    <source>
        <dbReference type="ARBA" id="ARBA00023136"/>
    </source>
</evidence>
<dbReference type="Pfam" id="PF13833">
    <property type="entry name" value="EF-hand_8"/>
    <property type="match status" value="1"/>
</dbReference>
<dbReference type="GO" id="GO:0036444">
    <property type="term" value="P:calcium import into the mitochondrion"/>
    <property type="evidence" value="ECO:0007669"/>
    <property type="project" value="TreeGrafter"/>
</dbReference>
<name>A0A068WML7_ECHGR</name>
<keyword evidence="14" id="KW-1133">Transmembrane helix</keyword>
<evidence type="ECO:0000256" key="13">
    <source>
        <dbReference type="ARBA" id="ARBA00038333"/>
    </source>
</evidence>
<keyword evidence="8" id="KW-0106">Calcium</keyword>
<dbReference type="PROSITE" id="PS50222">
    <property type="entry name" value="EF_HAND_2"/>
    <property type="match status" value="2"/>
</dbReference>
<evidence type="ECO:0000313" key="16">
    <source>
        <dbReference type="EMBL" id="CDS19721.1"/>
    </source>
</evidence>
<evidence type="ECO:0000256" key="8">
    <source>
        <dbReference type="ARBA" id="ARBA00022837"/>
    </source>
</evidence>
<keyword evidence="4" id="KW-0109">Calcium transport</keyword>
<dbReference type="InterPro" id="IPR002048">
    <property type="entry name" value="EF_hand_dom"/>
</dbReference>
<sequence length="498" mass="57332">MITGLRAFIIGCPSKFSPPQSVLYPAAVTSQISVRYNQTYRNRYTHFSSAYPRTIGKGRFFLGLFAVGGIYFTYFGGVDWLDTKVDQWSQKEKGNLKPTKVDCQTEYHSKKEIEDIEEETGEKPKVKNTFRTRKFIAYEDRIRAYSTPDKIFRYFATLKRVDEDGTSEVFMTPDDFLRAITPGLKQPDGLDLDAFIKFDPKKDQLNLNIPKDSIFYCFGNNALISFTDFVFLLTVISTPQRQFEIAFRMFDINGDGELEASEFDVVRGVILDTTAMGRRHRDHSTTGSTLKSVSQSALHDYFFGSDGKQKLKISKFLEFQSRLQEEITQLEFERYAPKEGRITEQAFAKSLLTYAGFSENKRRLMLRRVKKKFPEDDIETSVGITFKEFLDFTCLLRCVSELDTALTFHTLAGAAIDPATFLHVSKVVAHVELTPHLVDVVFTLFDENDDGQLSYKEFVQVMKNRLFRGLDKPMDTGFIRFLNAIVYCVQHEIRRRLD</sequence>
<keyword evidence="6" id="KW-0677">Repeat</keyword>
<dbReference type="PROSITE" id="PS00018">
    <property type="entry name" value="EF_HAND_1"/>
    <property type="match status" value="2"/>
</dbReference>
<keyword evidence="14" id="KW-0812">Transmembrane</keyword>
<keyword evidence="5" id="KW-0479">Metal-binding</keyword>
<protein>
    <submittedName>
        <fullName evidence="16 18">Calcium uptake protein 1</fullName>
    </submittedName>
</protein>